<dbReference type="GO" id="GO:0016787">
    <property type="term" value="F:hydrolase activity"/>
    <property type="evidence" value="ECO:0007669"/>
    <property type="project" value="UniProtKB-KW"/>
</dbReference>
<dbReference type="Pfam" id="PF07532">
    <property type="entry name" value="Big_4"/>
    <property type="match status" value="1"/>
</dbReference>
<feature type="chain" id="PRO_5044993680" description="Arabinogalactan endo-beta-1,4-galactanase" evidence="4">
    <location>
        <begin position="36"/>
        <end position="737"/>
    </location>
</feature>
<dbReference type="InterPro" id="IPR017853">
    <property type="entry name" value="GH"/>
</dbReference>
<dbReference type="InterPro" id="IPR011081">
    <property type="entry name" value="Big_4"/>
</dbReference>
<keyword evidence="2 4" id="KW-0378">Hydrolase</keyword>
<keyword evidence="3 4" id="KW-0326">Glycosidase</keyword>
<dbReference type="EC" id="3.2.1.89" evidence="4"/>
<dbReference type="SUPFAM" id="SSF51445">
    <property type="entry name" value="(Trans)glycosidases"/>
    <property type="match status" value="1"/>
</dbReference>
<comment type="catalytic activity">
    <reaction evidence="4">
        <text>The enzyme specifically hydrolyzes (1-&gt;4)-beta-D-galactosidic linkages in type I arabinogalactans.</text>
        <dbReference type="EC" id="3.2.1.89"/>
    </reaction>
</comment>
<evidence type="ECO:0000259" key="5">
    <source>
        <dbReference type="Pfam" id="PF07532"/>
    </source>
</evidence>
<comment type="caution">
    <text evidence="6">The sequence shown here is derived from an EMBL/GenBank/DDBJ whole genome shotgun (WGS) entry which is preliminary data.</text>
</comment>
<dbReference type="EMBL" id="JBCLVG010000003">
    <property type="protein sequence ID" value="MEN1947877.1"/>
    <property type="molecule type" value="Genomic_DNA"/>
</dbReference>
<feature type="signal peptide" evidence="4">
    <location>
        <begin position="1"/>
        <end position="35"/>
    </location>
</feature>
<reference evidence="6 7" key="1">
    <citation type="submission" date="2024-03" db="EMBL/GenBank/DDBJ databases">
        <title>YIM 134122 draft genome.</title>
        <authorList>
            <person name="Zuo S."/>
            <person name="Xiong L."/>
        </authorList>
    </citation>
    <scope>NUCLEOTIDE SEQUENCE [LARGE SCALE GENOMIC DNA]</scope>
    <source>
        <strain evidence="6 7">YIM 134122</strain>
    </source>
</reference>
<keyword evidence="7" id="KW-1185">Reference proteome</keyword>
<dbReference type="RefSeq" id="WP_342115559.1">
    <property type="nucleotide sequence ID" value="NZ_JBCAUN010000003.1"/>
</dbReference>
<evidence type="ECO:0000313" key="6">
    <source>
        <dbReference type="EMBL" id="MEN1947877.1"/>
    </source>
</evidence>
<dbReference type="InterPro" id="IPR011683">
    <property type="entry name" value="Glyco_hydro_53"/>
</dbReference>
<evidence type="ECO:0000256" key="4">
    <source>
        <dbReference type="RuleBase" id="RU361192"/>
    </source>
</evidence>
<accession>A0ABU9W792</accession>
<proteinExistence type="inferred from homology"/>
<protein>
    <recommendedName>
        <fullName evidence="4">Arabinogalactan endo-beta-1,4-galactanase</fullName>
        <ecNumber evidence="4">3.2.1.89</ecNumber>
    </recommendedName>
</protein>
<keyword evidence="4" id="KW-0732">Signal</keyword>
<evidence type="ECO:0000256" key="2">
    <source>
        <dbReference type="ARBA" id="ARBA00022801"/>
    </source>
</evidence>
<name>A0ABU9W792_9MICO</name>
<dbReference type="Gene3D" id="3.20.20.80">
    <property type="entry name" value="Glycosidases"/>
    <property type="match status" value="1"/>
</dbReference>
<sequence>MRTRSSRSRRRTSGRFALGALAATLAAAIAIPAGAATAASAADAPDTANADGPVEAGIFVNKVENLSPDFVNGVDVSSVLSEEASGVVYRDADGNPQDILETLHDSGVNTVRVRVWNDPYDADGNGYGGGTVDVPRAVEIGERATAAGMSVLVDFHYSDFWADPGRQLAPKAWQGLSPADTVTALHDFTADALEAFKAADVDVSMVQIGNETNNAIAGYTRAGTAIDQQFAALLQAGATATRETLPDALVAVHFTNPETAGRYATYAAGLKQFGVDYDVFASSYYAYWHGTPANLTAVLSQIATTYGKKVMVAETSWAHTLDDGDGFGNSIGAGTITDAYPASVQGQATQLRDVIAAVAAVGSAGIGVFYWEPAWIPVGPPSALDANKVLWERDGSGWATSFAKGYDPVNVGDFHGGSSWDNQALFAFDGTALESLRTFEYVRTGAAAPREIVSVEKVAISVTDGAPLVLPATITVTYNDSTTEHPTVAWSKAASYIRGPGTYAIPGTTSTGIGVTASVTVLAKNFVKNHGFEDADTSAWTFTGPAARTQTADGSEGDFAVTFWNGTAYTTSATQKLTGVPAGTYTLQATTQGTNSPATDVRTLSAATSAGTWSAPLEFTAWNELHTATLPAVVVGTDGAVTIAANFSLSAGAWGVLDDVRLVKVEPASTVDKRPIKALLAVAAAVKPAKFTPASIANLNEAIAIGTVVMTSPKATKTDVIKSSLLVTAALLKLKRI</sequence>
<organism evidence="6 7">
    <name type="scientific">Leifsonia stereocauli</name>
    <dbReference type="NCBI Taxonomy" id="3134136"/>
    <lineage>
        <taxon>Bacteria</taxon>
        <taxon>Bacillati</taxon>
        <taxon>Actinomycetota</taxon>
        <taxon>Actinomycetes</taxon>
        <taxon>Micrococcales</taxon>
        <taxon>Microbacteriaceae</taxon>
        <taxon>Leifsonia</taxon>
    </lineage>
</organism>
<dbReference type="PANTHER" id="PTHR34983">
    <property type="entry name" value="ARABINOGALACTAN ENDO-BETA-1,4-GALACTANASE A"/>
    <property type="match status" value="1"/>
</dbReference>
<gene>
    <name evidence="6" type="ORF">WJX64_15065</name>
</gene>
<dbReference type="Pfam" id="PF07745">
    <property type="entry name" value="Glyco_hydro_53"/>
    <property type="match status" value="1"/>
</dbReference>
<dbReference type="Gene3D" id="2.60.120.260">
    <property type="entry name" value="Galactose-binding domain-like"/>
    <property type="match status" value="1"/>
</dbReference>
<dbReference type="PROSITE" id="PS51318">
    <property type="entry name" value="TAT"/>
    <property type="match status" value="1"/>
</dbReference>
<evidence type="ECO:0000313" key="7">
    <source>
        <dbReference type="Proteomes" id="UP001425155"/>
    </source>
</evidence>
<comment type="similarity">
    <text evidence="1 4">Belongs to the glycosyl hydrolase 53 family.</text>
</comment>
<evidence type="ECO:0000256" key="3">
    <source>
        <dbReference type="ARBA" id="ARBA00023295"/>
    </source>
</evidence>
<feature type="domain" description="Bacterial Ig-like" evidence="5">
    <location>
        <begin position="456"/>
        <end position="510"/>
    </location>
</feature>
<dbReference type="InterPro" id="IPR006311">
    <property type="entry name" value="TAT_signal"/>
</dbReference>
<evidence type="ECO:0000256" key="1">
    <source>
        <dbReference type="ARBA" id="ARBA00010687"/>
    </source>
</evidence>
<dbReference type="Proteomes" id="UP001425155">
    <property type="component" value="Unassembled WGS sequence"/>
</dbReference>
<dbReference type="PANTHER" id="PTHR34983:SF2">
    <property type="entry name" value="ENDO-BETA-1,4-GALACTANASE"/>
    <property type="match status" value="1"/>
</dbReference>